<dbReference type="Gene3D" id="3.30.160.390">
    <property type="entry name" value="Integrase, DNA-binding domain"/>
    <property type="match status" value="1"/>
</dbReference>
<evidence type="ECO:0000313" key="6">
    <source>
        <dbReference type="EMBL" id="MBD2841881.1"/>
    </source>
</evidence>
<dbReference type="Proteomes" id="UP000635384">
    <property type="component" value="Unassembled WGS sequence"/>
</dbReference>
<proteinExistence type="inferred from homology"/>
<feature type="domain" description="Tyr recombinase" evidence="5">
    <location>
        <begin position="189"/>
        <end position="382"/>
    </location>
</feature>
<dbReference type="InterPro" id="IPR010998">
    <property type="entry name" value="Integrase_recombinase_N"/>
</dbReference>
<dbReference type="InterPro" id="IPR013762">
    <property type="entry name" value="Integrase-like_cat_sf"/>
</dbReference>
<dbReference type="PANTHER" id="PTHR30629:SF2">
    <property type="entry name" value="PROPHAGE INTEGRASE INTS-RELATED"/>
    <property type="match status" value="1"/>
</dbReference>
<name>A0ABR8KMT1_9SPHN</name>
<dbReference type="SUPFAM" id="SSF56349">
    <property type="entry name" value="DNA breaking-rejoining enzymes"/>
    <property type="match status" value="1"/>
</dbReference>
<dbReference type="CDD" id="cd00801">
    <property type="entry name" value="INT_P4_C"/>
    <property type="match status" value="1"/>
</dbReference>
<comment type="similarity">
    <text evidence="1">Belongs to the 'phage' integrase family.</text>
</comment>
<dbReference type="InterPro" id="IPR011010">
    <property type="entry name" value="DNA_brk_join_enz"/>
</dbReference>
<keyword evidence="3" id="KW-0238">DNA-binding</keyword>
<reference evidence="6 7" key="1">
    <citation type="submission" date="2020-09" db="EMBL/GenBank/DDBJ databases">
        <authorList>
            <person name="Yoon J.-W."/>
        </authorList>
    </citation>
    <scope>NUCLEOTIDE SEQUENCE [LARGE SCALE GENOMIC DNA]</scope>
    <source>
        <strain evidence="6 7">KMU-140</strain>
    </source>
</reference>
<dbReference type="EMBL" id="JACXLC010000001">
    <property type="protein sequence ID" value="MBD2841881.1"/>
    <property type="molecule type" value="Genomic_DNA"/>
</dbReference>
<dbReference type="InterPro" id="IPR002104">
    <property type="entry name" value="Integrase_catalytic"/>
</dbReference>
<dbReference type="Gene3D" id="1.10.150.130">
    <property type="match status" value="1"/>
</dbReference>
<keyword evidence="7" id="KW-1185">Reference proteome</keyword>
<organism evidence="6 7">
    <name type="scientific">Erythrobacter rubeus</name>
    <dbReference type="NCBI Taxonomy" id="2760803"/>
    <lineage>
        <taxon>Bacteria</taxon>
        <taxon>Pseudomonadati</taxon>
        <taxon>Pseudomonadota</taxon>
        <taxon>Alphaproteobacteria</taxon>
        <taxon>Sphingomonadales</taxon>
        <taxon>Erythrobacteraceae</taxon>
        <taxon>Erythrobacter/Porphyrobacter group</taxon>
        <taxon>Erythrobacter</taxon>
    </lineage>
</organism>
<keyword evidence="2" id="KW-0229">DNA integration</keyword>
<protein>
    <submittedName>
        <fullName evidence="6">Site-specific integrase</fullName>
    </submittedName>
</protein>
<sequence>MPDPERDIYVWDPRLKGFGLRTTPTGAQSFVFQYRVNGGPARRKTIGPVGSPWTPVMARKEAERLLIQVYQGIDPVEARREEKRKRETLNVRAYCEKFTDLYLKQNWRGTWKAADCTLRNVVIPRWGTRPMHELTRADIVKVMDDYSDRPARRKEIHSVLRKLFNWATDRQDIEVSPLAGMKAPKAVPARRRVLNDEELVALWKASEQTGWPWGPFVRMLILTMQRRREVAEMDWCEVDLAARNWTLPAARAKNDEEHIIPLSNLAVAELERIGPRDSGLVFTTTGTTPVSGFFKGRVALNETMLAYMAKRKAEAGDDPNSVEIPNWRLHDLRRTGATNLQSLGVPVEVTESVLNHISGTRAGVAGIYNRYKYDAEKRTALDAWDAKLVELCAPKSSGN</sequence>
<dbReference type="Gene3D" id="1.10.443.10">
    <property type="entry name" value="Intergrase catalytic core"/>
    <property type="match status" value="1"/>
</dbReference>
<evidence type="ECO:0000256" key="4">
    <source>
        <dbReference type="ARBA" id="ARBA00023172"/>
    </source>
</evidence>
<evidence type="ECO:0000313" key="7">
    <source>
        <dbReference type="Proteomes" id="UP000635384"/>
    </source>
</evidence>
<dbReference type="Pfam" id="PF00589">
    <property type="entry name" value="Phage_integrase"/>
    <property type="match status" value="1"/>
</dbReference>
<evidence type="ECO:0000259" key="5">
    <source>
        <dbReference type="PROSITE" id="PS51898"/>
    </source>
</evidence>
<evidence type="ECO:0000256" key="1">
    <source>
        <dbReference type="ARBA" id="ARBA00008857"/>
    </source>
</evidence>
<evidence type="ECO:0000256" key="3">
    <source>
        <dbReference type="ARBA" id="ARBA00023125"/>
    </source>
</evidence>
<keyword evidence="4" id="KW-0233">DNA recombination</keyword>
<dbReference type="InterPro" id="IPR025166">
    <property type="entry name" value="Integrase_DNA_bind_dom"/>
</dbReference>
<gene>
    <name evidence="6" type="ORF">IB285_06345</name>
</gene>
<dbReference type="InterPro" id="IPR038488">
    <property type="entry name" value="Integrase_DNA-bd_sf"/>
</dbReference>
<dbReference type="PROSITE" id="PS51898">
    <property type="entry name" value="TYR_RECOMBINASE"/>
    <property type="match status" value="1"/>
</dbReference>
<dbReference type="InterPro" id="IPR050808">
    <property type="entry name" value="Phage_Integrase"/>
</dbReference>
<accession>A0ABR8KMT1</accession>
<dbReference type="PANTHER" id="PTHR30629">
    <property type="entry name" value="PROPHAGE INTEGRASE"/>
    <property type="match status" value="1"/>
</dbReference>
<comment type="caution">
    <text evidence="6">The sequence shown here is derived from an EMBL/GenBank/DDBJ whole genome shotgun (WGS) entry which is preliminary data.</text>
</comment>
<dbReference type="Pfam" id="PF13356">
    <property type="entry name" value="Arm-DNA-bind_3"/>
    <property type="match status" value="1"/>
</dbReference>
<evidence type="ECO:0000256" key="2">
    <source>
        <dbReference type="ARBA" id="ARBA00022908"/>
    </source>
</evidence>